<evidence type="ECO:0000256" key="1">
    <source>
        <dbReference type="SAM" id="MobiDB-lite"/>
    </source>
</evidence>
<name>A0AAD3SUL6_NEPGR</name>
<feature type="compositionally biased region" description="Polar residues" evidence="1">
    <location>
        <begin position="257"/>
        <end position="278"/>
    </location>
</feature>
<organism evidence="2 3">
    <name type="scientific">Nepenthes gracilis</name>
    <name type="common">Slender pitcher plant</name>
    <dbReference type="NCBI Taxonomy" id="150966"/>
    <lineage>
        <taxon>Eukaryota</taxon>
        <taxon>Viridiplantae</taxon>
        <taxon>Streptophyta</taxon>
        <taxon>Embryophyta</taxon>
        <taxon>Tracheophyta</taxon>
        <taxon>Spermatophyta</taxon>
        <taxon>Magnoliopsida</taxon>
        <taxon>eudicotyledons</taxon>
        <taxon>Gunneridae</taxon>
        <taxon>Pentapetalae</taxon>
        <taxon>Caryophyllales</taxon>
        <taxon>Nepenthaceae</taxon>
        <taxon>Nepenthes</taxon>
    </lineage>
</organism>
<protein>
    <submittedName>
        <fullName evidence="2">Uncharacterized protein</fullName>
    </submittedName>
</protein>
<feature type="region of interest" description="Disordered" evidence="1">
    <location>
        <begin position="245"/>
        <end position="287"/>
    </location>
</feature>
<accession>A0AAD3SUL6</accession>
<keyword evidence="3" id="KW-1185">Reference proteome</keyword>
<dbReference type="InterPro" id="IPR040304">
    <property type="entry name" value="ATG8-IP-1/2"/>
</dbReference>
<comment type="caution">
    <text evidence="2">The sequence shown here is derived from an EMBL/GenBank/DDBJ whole genome shotgun (WGS) entry which is preliminary data.</text>
</comment>
<reference evidence="2" key="1">
    <citation type="submission" date="2023-05" db="EMBL/GenBank/DDBJ databases">
        <title>Nepenthes gracilis genome sequencing.</title>
        <authorList>
            <person name="Fukushima K."/>
        </authorList>
    </citation>
    <scope>NUCLEOTIDE SEQUENCE</scope>
    <source>
        <strain evidence="2">SING2019-196</strain>
    </source>
</reference>
<dbReference type="PANTHER" id="PTHR34797">
    <property type="entry name" value="ATG8-INTERACTING PROTEIN 2"/>
    <property type="match status" value="1"/>
</dbReference>
<dbReference type="PANTHER" id="PTHR34797:SF1">
    <property type="entry name" value="ATG8-INTERACTING PROTEIN 2"/>
    <property type="match status" value="1"/>
</dbReference>
<gene>
    <name evidence="2" type="ORF">Nepgr_019101</name>
</gene>
<dbReference type="EMBL" id="BSYO01000017">
    <property type="protein sequence ID" value="GMH17260.1"/>
    <property type="molecule type" value="Genomic_DNA"/>
</dbReference>
<evidence type="ECO:0000313" key="3">
    <source>
        <dbReference type="Proteomes" id="UP001279734"/>
    </source>
</evidence>
<sequence>MLRTYILLMRRHGNDTISGMIFEGLSPCVAFIVSSSPLVSAVCRSRFPILLKDLKMDDNEEREGVEALMPDNVEEEEITSRGNGWEVVSLTASAYAVAPGPKEVESIVEEKGNTADKSEAETSQTLFMSRHFIFPPSQHENLPIGQEDIVTSEKEIGSEHTITEIHEDEGDQSQQKEEENLSTVGLDVLEEFPNVQVFDGKVHRLSIHSPEFDNAATLHGMNIINKEQDIYGSAKYSPFDSGTTMGGSVTCDDGTDSSDVTEPSESSLGPSFAPQSQKAGDEEKDDGSKLPFGAWWKRGVACLCAHAKETNAIWSVFIAAAVMGLVILGQQWQQERWQVLQQRWQLSLNNEKSGRAFGSLSRFKDIIVGGSRRASYISNSPSADR</sequence>
<proteinExistence type="predicted"/>
<evidence type="ECO:0000313" key="2">
    <source>
        <dbReference type="EMBL" id="GMH17260.1"/>
    </source>
</evidence>
<dbReference type="Proteomes" id="UP001279734">
    <property type="component" value="Unassembled WGS sequence"/>
</dbReference>
<dbReference type="AlphaFoldDB" id="A0AAD3SUL6"/>